<dbReference type="EMBL" id="SHKK01000001">
    <property type="protein sequence ID" value="RZT82062.1"/>
    <property type="molecule type" value="Genomic_DNA"/>
</dbReference>
<name>A0A4Q7UKH6_9ACTN</name>
<dbReference type="Proteomes" id="UP000293781">
    <property type="component" value="Unassembled WGS sequence"/>
</dbReference>
<reference evidence="1 2" key="1">
    <citation type="submission" date="2019-02" db="EMBL/GenBank/DDBJ databases">
        <title>Sequencing the genomes of 1000 actinobacteria strains.</title>
        <authorList>
            <person name="Klenk H.-P."/>
        </authorList>
    </citation>
    <scope>NUCLEOTIDE SEQUENCE [LARGE SCALE GENOMIC DNA]</scope>
    <source>
        <strain evidence="1 2">DSM 45888</strain>
    </source>
</reference>
<comment type="caution">
    <text evidence="1">The sequence shown here is derived from an EMBL/GenBank/DDBJ whole genome shotgun (WGS) entry which is preliminary data.</text>
</comment>
<dbReference type="OrthoDB" id="3297831at2"/>
<dbReference type="Pfam" id="PF19698">
    <property type="entry name" value="DUF6197"/>
    <property type="match status" value="1"/>
</dbReference>
<dbReference type="RefSeq" id="WP_130406281.1">
    <property type="nucleotide sequence ID" value="NZ_SHKK01000001.1"/>
</dbReference>
<protein>
    <submittedName>
        <fullName evidence="1">Uncharacterized protein</fullName>
    </submittedName>
</protein>
<dbReference type="AlphaFoldDB" id="A0A4Q7UKH6"/>
<sequence length="172" mass="19096">MNPTQNQPTIPGALADLTPADILRCAARYLEIRGWTQGSYYDCTTETAFPPACVTGAIGMAVYGDRMAVLLGETAECDSTFRHLADYLWRDGRTPEHNYYGALCSSDREIVADFNDHAGHTLADVLDIVRDAADDYDWTHATEDDLETYADACVWAEKHPTRAGFLAWRAAR</sequence>
<accession>A0A4Q7UKH6</accession>
<evidence type="ECO:0000313" key="2">
    <source>
        <dbReference type="Proteomes" id="UP000293781"/>
    </source>
</evidence>
<organism evidence="1 2">
    <name type="scientific">Micromonospora violae</name>
    <dbReference type="NCBI Taxonomy" id="1278207"/>
    <lineage>
        <taxon>Bacteria</taxon>
        <taxon>Bacillati</taxon>
        <taxon>Actinomycetota</taxon>
        <taxon>Actinomycetes</taxon>
        <taxon>Micromonosporales</taxon>
        <taxon>Micromonosporaceae</taxon>
        <taxon>Micromonospora</taxon>
    </lineage>
</organism>
<gene>
    <name evidence="1" type="ORF">EV382_5362</name>
</gene>
<dbReference type="InterPro" id="IPR045677">
    <property type="entry name" value="DUF6197"/>
</dbReference>
<proteinExistence type="predicted"/>
<evidence type="ECO:0000313" key="1">
    <source>
        <dbReference type="EMBL" id="RZT82062.1"/>
    </source>
</evidence>
<keyword evidence="2" id="KW-1185">Reference proteome</keyword>